<comment type="caution">
    <text evidence="1">The sequence shown here is derived from an EMBL/GenBank/DDBJ whole genome shotgun (WGS) entry which is preliminary data.</text>
</comment>
<evidence type="ECO:0000313" key="1">
    <source>
        <dbReference type="EMBL" id="KAJ2800402.1"/>
    </source>
</evidence>
<organism evidence="1 2">
    <name type="scientific">Coemansia helicoidea</name>
    <dbReference type="NCBI Taxonomy" id="1286919"/>
    <lineage>
        <taxon>Eukaryota</taxon>
        <taxon>Fungi</taxon>
        <taxon>Fungi incertae sedis</taxon>
        <taxon>Zoopagomycota</taxon>
        <taxon>Kickxellomycotina</taxon>
        <taxon>Kickxellomycetes</taxon>
        <taxon>Kickxellales</taxon>
        <taxon>Kickxellaceae</taxon>
        <taxon>Coemansia</taxon>
    </lineage>
</organism>
<keyword evidence="2" id="KW-1185">Reference proteome</keyword>
<gene>
    <name evidence="1" type="primary">CAT2_2</name>
    <name evidence="1" type="ORF">H4R21_003189</name>
</gene>
<evidence type="ECO:0000313" key="2">
    <source>
        <dbReference type="Proteomes" id="UP001140087"/>
    </source>
</evidence>
<name>A0ACC1L407_9FUNG</name>
<dbReference type="EC" id="2.3.1.7" evidence="1"/>
<accession>A0ACC1L407</accession>
<protein>
    <submittedName>
        <fullName evidence="1">Carnitine O-acetyltransferase mitochondrial</fullName>
        <ecNumber evidence="1">2.3.1.7</ecNumber>
    </submittedName>
</protein>
<sequence length="302" mass="33494">MPTVPLDAGHLRPERGPLFAHQGRLPRLPVPDLESTLARYAASLEPLLPPDQLARSRRAIEAFGGSAEGQELQRRLRERAAEPGRANWLEEWWNDLSYMGYRDPVIPYVSYHYSFNDDPACTRPAQRAARLISGAIAFRRMVADGSLPPDMQRDAPLCSHSYKFMFNACRIPHIPSDRCRTAPYVGNETIVVARNGQFFAFSFVRDDGAVLAVDDIAATLEQIIEAADSGAAVSAGLLTADSRDAWARNRELLLRAAPANAATLDAIETAAFLVSLESDRPVTREELSHAIWHGDGRSRWFD</sequence>
<proteinExistence type="predicted"/>
<keyword evidence="1" id="KW-0808">Transferase</keyword>
<feature type="non-terminal residue" evidence="1">
    <location>
        <position position="302"/>
    </location>
</feature>
<reference evidence="1" key="1">
    <citation type="submission" date="2022-07" db="EMBL/GenBank/DDBJ databases">
        <title>Phylogenomic reconstructions and comparative analyses of Kickxellomycotina fungi.</title>
        <authorList>
            <person name="Reynolds N.K."/>
            <person name="Stajich J.E."/>
            <person name="Barry K."/>
            <person name="Grigoriev I.V."/>
            <person name="Crous P."/>
            <person name="Smith M.E."/>
        </authorList>
    </citation>
    <scope>NUCLEOTIDE SEQUENCE</scope>
    <source>
        <strain evidence="1">BCRC 34780</strain>
    </source>
</reference>
<dbReference type="EMBL" id="JANBUN010000955">
    <property type="protein sequence ID" value="KAJ2800402.1"/>
    <property type="molecule type" value="Genomic_DNA"/>
</dbReference>
<dbReference type="Proteomes" id="UP001140087">
    <property type="component" value="Unassembled WGS sequence"/>
</dbReference>
<keyword evidence="1" id="KW-0012">Acyltransferase</keyword>